<dbReference type="PROSITE" id="PS00108">
    <property type="entry name" value="PROTEIN_KINASE_ST"/>
    <property type="match status" value="1"/>
</dbReference>
<evidence type="ECO:0000256" key="5">
    <source>
        <dbReference type="ARBA" id="ARBA00022777"/>
    </source>
</evidence>
<feature type="binding site" evidence="10">
    <location>
        <begin position="172"/>
        <end position="173"/>
    </location>
    <ligand>
        <name>ATP</name>
        <dbReference type="ChEBI" id="CHEBI:30616"/>
    </ligand>
</feature>
<dbReference type="Gene3D" id="1.10.510.10">
    <property type="entry name" value="Transferase(Phosphotransferase) domain 1"/>
    <property type="match status" value="1"/>
</dbReference>
<keyword evidence="2 13" id="KW-0723">Serine/threonine-protein kinase</keyword>
<dbReference type="GO" id="GO:0006325">
    <property type="term" value="P:chromatin organization"/>
    <property type="evidence" value="ECO:0007669"/>
    <property type="project" value="UniProtKB-ARBA"/>
</dbReference>
<evidence type="ECO:0000313" key="16">
    <source>
        <dbReference type="EMBL" id="KAK7601178.1"/>
    </source>
</evidence>
<evidence type="ECO:0000256" key="11">
    <source>
        <dbReference type="PIRSR" id="PIRSR630616-3"/>
    </source>
</evidence>
<dbReference type="InterPro" id="IPR017441">
    <property type="entry name" value="Protein_kinase_ATP_BS"/>
</dbReference>
<evidence type="ECO:0000313" key="17">
    <source>
        <dbReference type="Proteomes" id="UP001367676"/>
    </source>
</evidence>
<proteinExistence type="inferred from homology"/>
<evidence type="ECO:0000256" key="2">
    <source>
        <dbReference type="ARBA" id="ARBA00022527"/>
    </source>
</evidence>
<dbReference type="CDD" id="cd14007">
    <property type="entry name" value="STKc_Aurora"/>
    <property type="match status" value="1"/>
</dbReference>
<dbReference type="PANTHER" id="PTHR24350">
    <property type="entry name" value="SERINE/THREONINE-PROTEIN KINASE IAL-RELATED"/>
    <property type="match status" value="1"/>
</dbReference>
<evidence type="ECO:0000256" key="7">
    <source>
        <dbReference type="ARBA" id="ARBA00047899"/>
    </source>
</evidence>
<dbReference type="InterPro" id="IPR030616">
    <property type="entry name" value="Aur-like"/>
</dbReference>
<dbReference type="FunFam" id="3.30.200.20:FF:000042">
    <property type="entry name" value="Aurora kinase A"/>
    <property type="match status" value="1"/>
</dbReference>
<comment type="catalytic activity">
    <reaction evidence="7 14">
        <text>L-threonyl-[protein] + ATP = O-phospho-L-threonyl-[protein] + ADP + H(+)</text>
        <dbReference type="Rhea" id="RHEA:46608"/>
        <dbReference type="Rhea" id="RHEA-COMP:11060"/>
        <dbReference type="Rhea" id="RHEA-COMP:11605"/>
        <dbReference type="ChEBI" id="CHEBI:15378"/>
        <dbReference type="ChEBI" id="CHEBI:30013"/>
        <dbReference type="ChEBI" id="CHEBI:30616"/>
        <dbReference type="ChEBI" id="CHEBI:61977"/>
        <dbReference type="ChEBI" id="CHEBI:456216"/>
        <dbReference type="EC" id="2.7.11.1"/>
    </reaction>
</comment>
<protein>
    <recommendedName>
        <fullName evidence="14">Aurora kinase</fullName>
        <ecNumber evidence="14">2.7.11.1</ecNumber>
    </recommendedName>
</protein>
<name>A0AAN9U045_9HEMI</name>
<dbReference type="GO" id="GO:0005524">
    <property type="term" value="F:ATP binding"/>
    <property type="evidence" value="ECO:0007669"/>
    <property type="project" value="UniProtKB-UniRule"/>
</dbReference>
<evidence type="ECO:0000259" key="15">
    <source>
        <dbReference type="PROSITE" id="PS50011"/>
    </source>
</evidence>
<reference evidence="16 17" key="1">
    <citation type="submission" date="2024-03" db="EMBL/GenBank/DDBJ databases">
        <title>Adaptation during the transition from Ophiocordyceps entomopathogen to insect associate is accompanied by gene loss and intensified selection.</title>
        <authorList>
            <person name="Ward C.M."/>
            <person name="Onetto C.A."/>
            <person name="Borneman A.R."/>
        </authorList>
    </citation>
    <scope>NUCLEOTIDE SEQUENCE [LARGE SCALE GENOMIC DNA]</scope>
    <source>
        <strain evidence="16">AWRI1</strain>
        <tissue evidence="16">Single Adult Female</tissue>
    </source>
</reference>
<feature type="binding site" evidence="10">
    <location>
        <position position="53"/>
    </location>
    <ligand>
        <name>ATP</name>
        <dbReference type="ChEBI" id="CHEBI:30616"/>
    </ligand>
</feature>
<dbReference type="InterPro" id="IPR011009">
    <property type="entry name" value="Kinase-like_dom_sf"/>
</dbReference>
<dbReference type="GO" id="GO:0000070">
    <property type="term" value="P:mitotic sister chromatid segregation"/>
    <property type="evidence" value="ECO:0007669"/>
    <property type="project" value="UniProtKB-ARBA"/>
</dbReference>
<dbReference type="PROSITE" id="PS00107">
    <property type="entry name" value="PROTEIN_KINASE_ATP"/>
    <property type="match status" value="1"/>
</dbReference>
<dbReference type="PROSITE" id="PS50011">
    <property type="entry name" value="PROTEIN_KINASE_DOM"/>
    <property type="match status" value="1"/>
</dbReference>
<sequence length="304" mass="35429">MSLRSVTKNVPEEIREAVELLESKIMQDRALKGPDYKWTMSDFQIGAPLGRGKFGRVYLAREKNTHYMVAIKLLIKSELLKHSMQHQVIREIEIQTHLRHPNILPLLTYFQDEKRIYLVLEFAEGGELFKTLQNQPNQRFSEGTSAKFIDQVADAIDYCHRNRVIHRDIKPENLLLDARGNIKLADFGWSVHAPVNKRKTMCGTVDYLPPEMIENRSYNEKVDYWCVGVLCYELIVGKPPFETNSQQATFDRIKKVDIRYPQFMSSPARDLVSKLLRYNPDDRLPMTQVRVHPWIVSMKPKADL</sequence>
<keyword evidence="5 14" id="KW-0418">Kinase</keyword>
<dbReference type="GO" id="GO:0030261">
    <property type="term" value="P:chromosome condensation"/>
    <property type="evidence" value="ECO:0007669"/>
    <property type="project" value="UniProtKB-ARBA"/>
</dbReference>
<gene>
    <name evidence="16" type="ORF">V9T40_008619</name>
</gene>
<evidence type="ECO:0000256" key="3">
    <source>
        <dbReference type="ARBA" id="ARBA00022679"/>
    </source>
</evidence>
<evidence type="ECO:0000256" key="9">
    <source>
        <dbReference type="PIRSR" id="PIRSR630616-1"/>
    </source>
</evidence>
<dbReference type="AlphaFoldDB" id="A0AAN9U045"/>
<dbReference type="GO" id="GO:0004674">
    <property type="term" value="F:protein serine/threonine kinase activity"/>
    <property type="evidence" value="ECO:0007669"/>
    <property type="project" value="UniProtKB-KW"/>
</dbReference>
<dbReference type="GO" id="GO:0032506">
    <property type="term" value="P:cytokinetic process"/>
    <property type="evidence" value="ECO:0007669"/>
    <property type="project" value="UniProtKB-ARBA"/>
</dbReference>
<keyword evidence="6 10" id="KW-0067">ATP-binding</keyword>
<feature type="domain" description="Protein kinase" evidence="15">
    <location>
        <begin position="43"/>
        <end position="295"/>
    </location>
</feature>
<comment type="subcellular location">
    <subcellularLocation>
        <location evidence="1">Midbody</location>
    </subcellularLocation>
</comment>
<dbReference type="InterPro" id="IPR000719">
    <property type="entry name" value="Prot_kinase_dom"/>
</dbReference>
<feature type="binding site" evidence="10 12">
    <location>
        <position position="72"/>
    </location>
    <ligand>
        <name>ATP</name>
        <dbReference type="ChEBI" id="CHEBI:30616"/>
    </ligand>
</feature>
<evidence type="ECO:0000256" key="4">
    <source>
        <dbReference type="ARBA" id="ARBA00022741"/>
    </source>
</evidence>
<dbReference type="FunFam" id="1.10.510.10:FF:000235">
    <property type="entry name" value="Serine/threonine-protein kinase ark1"/>
    <property type="match status" value="1"/>
</dbReference>
<evidence type="ECO:0000256" key="12">
    <source>
        <dbReference type="PROSITE-ProRule" id="PRU10141"/>
    </source>
</evidence>
<dbReference type="Pfam" id="PF00069">
    <property type="entry name" value="Pkinase"/>
    <property type="match status" value="1"/>
</dbReference>
<dbReference type="Gene3D" id="3.30.200.20">
    <property type="entry name" value="Phosphorylase Kinase, domain 1"/>
    <property type="match status" value="1"/>
</dbReference>
<dbReference type="SUPFAM" id="SSF56112">
    <property type="entry name" value="Protein kinase-like (PK-like)"/>
    <property type="match status" value="1"/>
</dbReference>
<comment type="caution">
    <text evidence="16">The sequence shown here is derived from an EMBL/GenBank/DDBJ whole genome shotgun (WGS) entry which is preliminary data.</text>
</comment>
<comment type="catalytic activity">
    <reaction evidence="8 14">
        <text>L-seryl-[protein] + ATP = O-phospho-L-seryl-[protein] + ADP + H(+)</text>
        <dbReference type="Rhea" id="RHEA:17989"/>
        <dbReference type="Rhea" id="RHEA-COMP:9863"/>
        <dbReference type="Rhea" id="RHEA-COMP:11604"/>
        <dbReference type="ChEBI" id="CHEBI:15378"/>
        <dbReference type="ChEBI" id="CHEBI:29999"/>
        <dbReference type="ChEBI" id="CHEBI:30616"/>
        <dbReference type="ChEBI" id="CHEBI:83421"/>
        <dbReference type="ChEBI" id="CHEBI:456216"/>
        <dbReference type="EC" id="2.7.11.1"/>
    </reaction>
</comment>
<dbReference type="EMBL" id="JBBCAQ010000010">
    <property type="protein sequence ID" value="KAK7601178.1"/>
    <property type="molecule type" value="Genomic_DNA"/>
</dbReference>
<feature type="active site" description="Proton acceptor" evidence="9">
    <location>
        <position position="168"/>
    </location>
</feature>
<dbReference type="EC" id="2.7.11.1" evidence="14"/>
<dbReference type="Proteomes" id="UP001367676">
    <property type="component" value="Unassembled WGS sequence"/>
</dbReference>
<evidence type="ECO:0000256" key="8">
    <source>
        <dbReference type="ARBA" id="ARBA00048679"/>
    </source>
</evidence>
<evidence type="ECO:0000256" key="1">
    <source>
        <dbReference type="ARBA" id="ARBA00004214"/>
    </source>
</evidence>
<dbReference type="GO" id="GO:0030496">
    <property type="term" value="C:midbody"/>
    <property type="evidence" value="ECO:0007669"/>
    <property type="project" value="UniProtKB-SubCell"/>
</dbReference>
<evidence type="ECO:0000256" key="13">
    <source>
        <dbReference type="RuleBase" id="RU000304"/>
    </source>
</evidence>
<keyword evidence="4 10" id="KW-0547">Nucleotide-binding</keyword>
<keyword evidence="3 14" id="KW-0808">Transferase</keyword>
<evidence type="ECO:0000256" key="14">
    <source>
        <dbReference type="RuleBase" id="RU367134"/>
    </source>
</evidence>
<feature type="binding site" evidence="10">
    <location>
        <position position="186"/>
    </location>
    <ligand>
        <name>ATP</name>
        <dbReference type="ChEBI" id="CHEBI:30616"/>
    </ligand>
</feature>
<feature type="cross-link" description="Glycyl lysine isopeptide (Lys-Gly) (interchain with G-Cter in SUMO2)" evidence="11">
    <location>
        <position position="170"/>
    </location>
</feature>
<accession>A0AAN9U045</accession>
<organism evidence="16 17">
    <name type="scientific">Parthenolecanium corni</name>
    <dbReference type="NCBI Taxonomy" id="536013"/>
    <lineage>
        <taxon>Eukaryota</taxon>
        <taxon>Metazoa</taxon>
        <taxon>Ecdysozoa</taxon>
        <taxon>Arthropoda</taxon>
        <taxon>Hexapoda</taxon>
        <taxon>Insecta</taxon>
        <taxon>Pterygota</taxon>
        <taxon>Neoptera</taxon>
        <taxon>Paraneoptera</taxon>
        <taxon>Hemiptera</taxon>
        <taxon>Sternorrhyncha</taxon>
        <taxon>Coccoidea</taxon>
        <taxon>Coccidae</taxon>
        <taxon>Parthenolecanium</taxon>
    </lineage>
</organism>
<evidence type="ECO:0000256" key="10">
    <source>
        <dbReference type="PIRSR" id="PIRSR630616-2"/>
    </source>
</evidence>
<dbReference type="InterPro" id="IPR008271">
    <property type="entry name" value="Ser/Thr_kinase_AS"/>
</dbReference>
<evidence type="ECO:0000256" key="6">
    <source>
        <dbReference type="ARBA" id="ARBA00022840"/>
    </source>
</evidence>
<dbReference type="SMART" id="SM00220">
    <property type="entry name" value="S_TKc"/>
    <property type="match status" value="1"/>
</dbReference>
<feature type="binding site" evidence="10">
    <location>
        <begin position="121"/>
        <end position="123"/>
    </location>
    <ligand>
        <name>ATP</name>
        <dbReference type="ChEBI" id="CHEBI:30616"/>
    </ligand>
</feature>
<comment type="similarity">
    <text evidence="14">Belongs to the protein kinase superfamily. Ser/Thr protein kinase family. Aurora subfamily.</text>
</comment>
<keyword evidence="17" id="KW-1185">Reference proteome</keyword>